<dbReference type="PROSITE" id="PS00455">
    <property type="entry name" value="AMP_BINDING"/>
    <property type="match status" value="1"/>
</dbReference>
<accession>A0ABP8EI75</accession>
<dbReference type="SUPFAM" id="SSF56801">
    <property type="entry name" value="Acetyl-CoA synthetase-like"/>
    <property type="match status" value="1"/>
</dbReference>
<evidence type="ECO:0000256" key="4">
    <source>
        <dbReference type="ARBA" id="ARBA00022840"/>
    </source>
</evidence>
<evidence type="ECO:0000256" key="1">
    <source>
        <dbReference type="ARBA" id="ARBA00006432"/>
    </source>
</evidence>
<keyword evidence="8" id="KW-1185">Reference proteome</keyword>
<dbReference type="Gene3D" id="3.40.50.12780">
    <property type="entry name" value="N-terminal domain of ligase-like"/>
    <property type="match status" value="1"/>
</dbReference>
<evidence type="ECO:0000256" key="2">
    <source>
        <dbReference type="ARBA" id="ARBA00022598"/>
    </source>
</evidence>
<feature type="domain" description="AMP-dependent synthetase/ligase" evidence="5">
    <location>
        <begin position="33"/>
        <end position="400"/>
    </location>
</feature>
<proteinExistence type="inferred from homology"/>
<evidence type="ECO:0000313" key="8">
    <source>
        <dbReference type="Proteomes" id="UP001501586"/>
    </source>
</evidence>
<dbReference type="InterPro" id="IPR000873">
    <property type="entry name" value="AMP-dep_synth/lig_dom"/>
</dbReference>
<comment type="similarity">
    <text evidence="1">Belongs to the ATP-dependent AMP-binding enzyme family.</text>
</comment>
<sequence>MKRPAWWQDLDAEDFAWHVPVRFNIAVDSLDSQDADAPAIIETGTRDLVVSFGELRDRSRSLAAWLQGQGLAKGDRISVFLPQCWELVVAHCAAYYAGLVVVPLTTKFGPDAVRFRLEDSSSRVLFGRRGDLTRVSSGWSDAPDLTHVVCSDDPGDLGQESTKAILPMSDALAGGEVGVFAPQDTHPDDPALLIYTSGTTGNPKGALHAHRVLVGHMPGVRSTHEDFPQPGDRMWTPAEWAWIGGLLDVLFPSLACGVPVVACQEKFTPELARHMFGTLKVRNSFMPPTALKHLRAAGVSIGRGQIRSLASGGESLGAELQVWSRTHLGCHINEFYGQTEMNIFIGQDRSRWQPAEGSMGRAVPGFSVRILNPDGTATPVGETGEICVHTPNPGEFLGYWNQPEKTREKYHRDYLRTGDLGSMDADGNVYFSGRTDDVISSAGYRIGPSEIEETLMQSPHVALAAVVGQPDETRGEVVAAYVVLREGITPTEELRQELQAHVKATLAFYQYPRILEFVDELPMTPTGKIQRRKLRQ</sequence>
<feature type="domain" description="AMP-binding enzyme C-terminal" evidence="6">
    <location>
        <begin position="450"/>
        <end position="528"/>
    </location>
</feature>
<dbReference type="Proteomes" id="UP001501586">
    <property type="component" value="Unassembled WGS sequence"/>
</dbReference>
<evidence type="ECO:0000313" key="7">
    <source>
        <dbReference type="EMBL" id="GAA4283663.1"/>
    </source>
</evidence>
<dbReference type="Pfam" id="PF00501">
    <property type="entry name" value="AMP-binding"/>
    <property type="match status" value="1"/>
</dbReference>
<dbReference type="EMBL" id="BAABAZ010000004">
    <property type="protein sequence ID" value="GAA4283663.1"/>
    <property type="molecule type" value="Genomic_DNA"/>
</dbReference>
<dbReference type="InterPro" id="IPR042099">
    <property type="entry name" value="ANL_N_sf"/>
</dbReference>
<dbReference type="InterPro" id="IPR020845">
    <property type="entry name" value="AMP-binding_CS"/>
</dbReference>
<keyword evidence="4" id="KW-0067">ATP-binding</keyword>
<evidence type="ECO:0000256" key="3">
    <source>
        <dbReference type="ARBA" id="ARBA00022741"/>
    </source>
</evidence>
<dbReference type="Gene3D" id="3.30.300.30">
    <property type="match status" value="1"/>
</dbReference>
<dbReference type="RefSeq" id="WP_236863742.1">
    <property type="nucleotide sequence ID" value="NZ_BAABAZ010000004.1"/>
</dbReference>
<organism evidence="7 8">
    <name type="scientific">Brevibacterium daeguense</name>
    <dbReference type="NCBI Taxonomy" id="909936"/>
    <lineage>
        <taxon>Bacteria</taxon>
        <taxon>Bacillati</taxon>
        <taxon>Actinomycetota</taxon>
        <taxon>Actinomycetes</taxon>
        <taxon>Micrococcales</taxon>
        <taxon>Brevibacteriaceae</taxon>
        <taxon>Brevibacterium</taxon>
    </lineage>
</organism>
<evidence type="ECO:0000259" key="6">
    <source>
        <dbReference type="Pfam" id="PF13193"/>
    </source>
</evidence>
<name>A0ABP8EI75_9MICO</name>
<dbReference type="PANTHER" id="PTHR43605:SF10">
    <property type="entry name" value="ACYL-COA SYNTHETASE MEDIUM CHAIN FAMILY MEMBER 3"/>
    <property type="match status" value="1"/>
</dbReference>
<keyword evidence="3" id="KW-0547">Nucleotide-binding</keyword>
<protein>
    <submittedName>
        <fullName evidence="7">Acyl-CoA synthetase</fullName>
    </submittedName>
</protein>
<evidence type="ECO:0000259" key="5">
    <source>
        <dbReference type="Pfam" id="PF00501"/>
    </source>
</evidence>
<dbReference type="Pfam" id="PF13193">
    <property type="entry name" value="AMP-binding_C"/>
    <property type="match status" value="1"/>
</dbReference>
<dbReference type="PANTHER" id="PTHR43605">
    <property type="entry name" value="ACYL-COENZYME A SYNTHETASE"/>
    <property type="match status" value="1"/>
</dbReference>
<comment type="caution">
    <text evidence="7">The sequence shown here is derived from an EMBL/GenBank/DDBJ whole genome shotgun (WGS) entry which is preliminary data.</text>
</comment>
<dbReference type="InterPro" id="IPR025110">
    <property type="entry name" value="AMP-bd_C"/>
</dbReference>
<gene>
    <name evidence="7" type="ORF">GCM10022261_11940</name>
</gene>
<reference evidence="8" key="1">
    <citation type="journal article" date="2019" name="Int. J. Syst. Evol. Microbiol.">
        <title>The Global Catalogue of Microorganisms (GCM) 10K type strain sequencing project: providing services to taxonomists for standard genome sequencing and annotation.</title>
        <authorList>
            <consortium name="The Broad Institute Genomics Platform"/>
            <consortium name="The Broad Institute Genome Sequencing Center for Infectious Disease"/>
            <person name="Wu L."/>
            <person name="Ma J."/>
        </authorList>
    </citation>
    <scope>NUCLEOTIDE SEQUENCE [LARGE SCALE GENOMIC DNA]</scope>
    <source>
        <strain evidence="8">JCM 17458</strain>
    </source>
</reference>
<keyword evidence="2" id="KW-0436">Ligase</keyword>
<dbReference type="InterPro" id="IPR045851">
    <property type="entry name" value="AMP-bd_C_sf"/>
</dbReference>
<dbReference type="InterPro" id="IPR051087">
    <property type="entry name" value="Mitochondrial_ACSM"/>
</dbReference>